<dbReference type="InterPro" id="IPR023296">
    <property type="entry name" value="Glyco_hydro_beta-prop_sf"/>
</dbReference>
<reference evidence="5" key="1">
    <citation type="submission" date="2012-06" db="EMBL/GenBank/DDBJ databases">
        <title>Complete sequence of chromosome of Desulfomonile tiedjei DSM 6799.</title>
        <authorList>
            <person name="Lucas S."/>
            <person name="Copeland A."/>
            <person name="Lapidus A."/>
            <person name="Glavina del Rio T."/>
            <person name="Dalin E."/>
            <person name="Tice H."/>
            <person name="Bruce D."/>
            <person name="Goodwin L."/>
            <person name="Pitluck S."/>
            <person name="Peters L."/>
            <person name="Ovchinnikova G."/>
            <person name="Zeytun A."/>
            <person name="Lu M."/>
            <person name="Kyrpides N."/>
            <person name="Mavromatis K."/>
            <person name="Ivanova N."/>
            <person name="Brettin T."/>
            <person name="Detter J.C."/>
            <person name="Han C."/>
            <person name="Larimer F."/>
            <person name="Land M."/>
            <person name="Hauser L."/>
            <person name="Markowitz V."/>
            <person name="Cheng J.-F."/>
            <person name="Hugenholtz P."/>
            <person name="Woyke T."/>
            <person name="Wu D."/>
            <person name="Spring S."/>
            <person name="Schroeder M."/>
            <person name="Brambilla E."/>
            <person name="Klenk H.-P."/>
            <person name="Eisen J.A."/>
        </authorList>
    </citation>
    <scope>NUCLEOTIDE SEQUENCE [LARGE SCALE GENOMIC DNA]</scope>
    <source>
        <strain evidence="5">ATCC 49306 / DSM 6799 / DCB-1</strain>
    </source>
</reference>
<proteinExistence type="inferred from homology"/>
<gene>
    <name evidence="4" type="ordered locus">Desti_3425</name>
</gene>
<dbReference type="RefSeq" id="WP_014811212.1">
    <property type="nucleotide sequence ID" value="NC_018025.1"/>
</dbReference>
<name>I4C937_DESTA</name>
<dbReference type="HOGENOM" id="CLU_046648_0_0_7"/>
<dbReference type="Proteomes" id="UP000006055">
    <property type="component" value="Chromosome"/>
</dbReference>
<dbReference type="STRING" id="706587.Desti_3425"/>
<sequence>MKRSRNPVLFQRHPNNPILSAKDWTYPVNSVFNAGATLMGEEHILVARVEDRTGMSHLCIARSHDGVGGWRIDRKPSLLPSPETHPEEMWGIEDPRITWLEDLGTWAIAYTAYSEAGPLVSLATTEDFIDFKRLGPVMPPEDKDAALFPAKFDGRYAMLHRPVSAFAGVDKHIWISYSPDLKHWGDHRVLIRARRGGWWDANKIGLSPPPLETPEGWLILYHGVRETPGGCIYRLGLALLDLEDPAKVIKRSDEWVFGPQESYEISGDVGNVVFPCGWILNKDELRLYYGAADSCIALASARLNDVLAFLKQSE</sequence>
<dbReference type="KEGG" id="dti:Desti_3425"/>
<dbReference type="PANTHER" id="PTHR34106">
    <property type="entry name" value="GLYCOSIDASE"/>
    <property type="match status" value="1"/>
</dbReference>
<dbReference type="PATRIC" id="fig|706587.4.peg.3895"/>
<dbReference type="CDD" id="cd18615">
    <property type="entry name" value="GH130"/>
    <property type="match status" value="1"/>
</dbReference>
<dbReference type="eggNOG" id="COG2152">
    <property type="taxonomic scope" value="Bacteria"/>
</dbReference>
<dbReference type="Gene3D" id="2.115.10.20">
    <property type="entry name" value="Glycosyl hydrolase domain, family 43"/>
    <property type="match status" value="1"/>
</dbReference>
<protein>
    <submittedName>
        <fullName evidence="4">Putative glycosylase</fullName>
    </submittedName>
</protein>
<dbReference type="Pfam" id="PF04041">
    <property type="entry name" value="Glyco_hydro_130"/>
    <property type="match status" value="1"/>
</dbReference>
<evidence type="ECO:0000256" key="1">
    <source>
        <dbReference type="ARBA" id="ARBA00022676"/>
    </source>
</evidence>
<evidence type="ECO:0000313" key="4">
    <source>
        <dbReference type="EMBL" id="AFM26078.1"/>
    </source>
</evidence>
<dbReference type="AlphaFoldDB" id="I4C937"/>
<dbReference type="PIRSF" id="PIRSF016202">
    <property type="entry name" value="PH1107"/>
    <property type="match status" value="1"/>
</dbReference>
<dbReference type="EMBL" id="CP003360">
    <property type="protein sequence ID" value="AFM26078.1"/>
    <property type="molecule type" value="Genomic_DNA"/>
</dbReference>
<dbReference type="GO" id="GO:0016757">
    <property type="term" value="F:glycosyltransferase activity"/>
    <property type="evidence" value="ECO:0007669"/>
    <property type="project" value="UniProtKB-KW"/>
</dbReference>
<dbReference type="SUPFAM" id="SSF75005">
    <property type="entry name" value="Arabinanase/levansucrase/invertase"/>
    <property type="match status" value="1"/>
</dbReference>
<keyword evidence="1" id="KW-0328">Glycosyltransferase</keyword>
<accession>I4C937</accession>
<dbReference type="OrthoDB" id="9776657at2"/>
<evidence type="ECO:0000313" key="5">
    <source>
        <dbReference type="Proteomes" id="UP000006055"/>
    </source>
</evidence>
<organism evidence="4 5">
    <name type="scientific">Desulfomonile tiedjei (strain ATCC 49306 / DSM 6799 / DCB-1)</name>
    <dbReference type="NCBI Taxonomy" id="706587"/>
    <lineage>
        <taxon>Bacteria</taxon>
        <taxon>Pseudomonadati</taxon>
        <taxon>Thermodesulfobacteriota</taxon>
        <taxon>Desulfomonilia</taxon>
        <taxon>Desulfomonilales</taxon>
        <taxon>Desulfomonilaceae</taxon>
        <taxon>Desulfomonile</taxon>
    </lineage>
</organism>
<comment type="similarity">
    <text evidence="3">Belongs to the glycosyl hydrolase 130 family.</text>
</comment>
<evidence type="ECO:0000256" key="2">
    <source>
        <dbReference type="ARBA" id="ARBA00022679"/>
    </source>
</evidence>
<dbReference type="InterPro" id="IPR007184">
    <property type="entry name" value="Mannoside_phosphorylase"/>
</dbReference>
<keyword evidence="5" id="KW-1185">Reference proteome</keyword>
<evidence type="ECO:0000256" key="3">
    <source>
        <dbReference type="ARBA" id="ARBA00024356"/>
    </source>
</evidence>
<keyword evidence="2" id="KW-0808">Transferase</keyword>
<dbReference type="PANTHER" id="PTHR34106:SF5">
    <property type="entry name" value="GLYCOSIDASE"/>
    <property type="match status" value="1"/>
</dbReference>